<dbReference type="PANTHER" id="PTHR33747:SF1">
    <property type="entry name" value="ADENYLATE CYCLASE-ASSOCIATED CAP C-TERMINAL DOMAIN-CONTAINING PROTEIN"/>
    <property type="match status" value="1"/>
</dbReference>
<organism evidence="1 2">
    <name type="scientific">Formivibrio citricus</name>
    <dbReference type="NCBI Taxonomy" id="83765"/>
    <lineage>
        <taxon>Bacteria</taxon>
        <taxon>Pseudomonadati</taxon>
        <taxon>Pseudomonadota</taxon>
        <taxon>Betaproteobacteria</taxon>
        <taxon>Neisseriales</taxon>
        <taxon>Chitinibacteraceae</taxon>
        <taxon>Formivibrio</taxon>
    </lineage>
</organism>
<dbReference type="Pfam" id="PF02810">
    <property type="entry name" value="SEC-C"/>
    <property type="match status" value="1"/>
</dbReference>
<dbReference type="EMBL" id="FOVE01000007">
    <property type="protein sequence ID" value="SFN35179.1"/>
    <property type="molecule type" value="Genomic_DNA"/>
</dbReference>
<proteinExistence type="predicted"/>
<dbReference type="PANTHER" id="PTHR33747">
    <property type="entry name" value="UPF0225 PROTEIN SCO1677"/>
    <property type="match status" value="1"/>
</dbReference>
<dbReference type="SUPFAM" id="SSF103642">
    <property type="entry name" value="Sec-C motif"/>
    <property type="match status" value="1"/>
</dbReference>
<dbReference type="InterPro" id="IPR004027">
    <property type="entry name" value="SEC_C_motif"/>
</dbReference>
<evidence type="ECO:0000313" key="2">
    <source>
        <dbReference type="Proteomes" id="UP000242869"/>
    </source>
</evidence>
<sequence length="227" mass="25410">MTLTNEELDQLDAYLMSDATPKETMDLEMLDGFLVALAIGPEGVPEEEWLDEVFGGTTPPDLDPAIRDLILGHAAHVATSFAPAARQKQPEDEPLYLPLVLQEDTGDDSWMDTLGQYWASGFRAGYLLREEEWSDAMADNDELTDAICNIMTLELGHHPEHPEKTLNRRTREDRVDELPWIIEGVLYSWLERKYGKVETVVREGEKVGRNDPCACGSGKKSKKCCGA</sequence>
<dbReference type="Proteomes" id="UP000242869">
    <property type="component" value="Unassembled WGS sequence"/>
</dbReference>
<dbReference type="InterPro" id="IPR011978">
    <property type="entry name" value="YgfB-like"/>
</dbReference>
<keyword evidence="2" id="KW-1185">Reference proteome</keyword>
<gene>
    <name evidence="1" type="ORF">SAMN05660284_01291</name>
</gene>
<evidence type="ECO:0008006" key="3">
    <source>
        <dbReference type="Google" id="ProtNLM"/>
    </source>
</evidence>
<dbReference type="NCBIfam" id="TIGR02292">
    <property type="entry name" value="ygfB_yecA"/>
    <property type="match status" value="1"/>
</dbReference>
<protein>
    <recommendedName>
        <fullName evidence="3">YecA family protein</fullName>
    </recommendedName>
</protein>
<evidence type="ECO:0000313" key="1">
    <source>
        <dbReference type="EMBL" id="SFN35179.1"/>
    </source>
</evidence>
<name>A0A1I4YC86_9NEIS</name>
<dbReference type="SUPFAM" id="SSF101327">
    <property type="entry name" value="YgfB-like"/>
    <property type="match status" value="1"/>
</dbReference>
<reference evidence="2" key="1">
    <citation type="submission" date="2016-10" db="EMBL/GenBank/DDBJ databases">
        <authorList>
            <person name="Varghese N."/>
            <person name="Submissions S."/>
        </authorList>
    </citation>
    <scope>NUCLEOTIDE SEQUENCE [LARGE SCALE GENOMIC DNA]</scope>
    <source>
        <strain evidence="2">DSM 6150</strain>
    </source>
</reference>
<dbReference type="Pfam" id="PF03695">
    <property type="entry name" value="UPF0149"/>
    <property type="match status" value="1"/>
</dbReference>
<dbReference type="AlphaFoldDB" id="A0A1I4YC86"/>
<dbReference type="RefSeq" id="WP_177187804.1">
    <property type="nucleotide sequence ID" value="NZ_FOVE01000007.1"/>
</dbReference>
<dbReference type="STRING" id="83765.SAMN05660284_01291"/>
<accession>A0A1I4YC86</accession>
<dbReference type="InterPro" id="IPR036255">
    <property type="entry name" value="YgfB-like_sf"/>
</dbReference>
<dbReference type="Gene3D" id="3.10.450.50">
    <property type="match status" value="1"/>
</dbReference>